<feature type="compositionally biased region" description="Polar residues" evidence="2">
    <location>
        <begin position="188"/>
        <end position="203"/>
    </location>
</feature>
<dbReference type="Pfam" id="PF12401">
    <property type="entry name" value="FhaA_N"/>
    <property type="match status" value="1"/>
</dbReference>
<comment type="caution">
    <text evidence="4">The sequence shown here is derived from an EMBL/GenBank/DDBJ whole genome shotgun (WGS) entry which is preliminary data.</text>
</comment>
<dbReference type="CDD" id="cd00060">
    <property type="entry name" value="FHA"/>
    <property type="match status" value="1"/>
</dbReference>
<evidence type="ECO:0000313" key="4">
    <source>
        <dbReference type="EMBL" id="GGH67084.1"/>
    </source>
</evidence>
<gene>
    <name evidence="4" type="ORF">GCM10007359_21860</name>
</gene>
<accession>A0A917IXJ9</accession>
<dbReference type="InterPro" id="IPR022128">
    <property type="entry name" value="FhaA_N"/>
</dbReference>
<dbReference type="InterPro" id="IPR042287">
    <property type="entry name" value="FhaA_N_sf"/>
</dbReference>
<dbReference type="EMBL" id="BMDC01000005">
    <property type="protein sequence ID" value="GGH67084.1"/>
    <property type="molecule type" value="Genomic_DNA"/>
</dbReference>
<feature type="compositionally biased region" description="Polar residues" evidence="2">
    <location>
        <begin position="127"/>
        <end position="157"/>
    </location>
</feature>
<dbReference type="Pfam" id="PF00498">
    <property type="entry name" value="FHA"/>
    <property type="match status" value="1"/>
</dbReference>
<evidence type="ECO:0000256" key="2">
    <source>
        <dbReference type="SAM" id="MobiDB-lite"/>
    </source>
</evidence>
<organism evidence="4 5">
    <name type="scientific">Rothia aerolata</name>
    <dbReference type="NCBI Taxonomy" id="1812262"/>
    <lineage>
        <taxon>Bacteria</taxon>
        <taxon>Bacillati</taxon>
        <taxon>Actinomycetota</taxon>
        <taxon>Actinomycetes</taxon>
        <taxon>Micrococcales</taxon>
        <taxon>Micrococcaceae</taxon>
        <taxon>Rothia</taxon>
    </lineage>
</organism>
<dbReference type="InterPro" id="IPR050923">
    <property type="entry name" value="Cell_Proc_Reg/RNA_Proc"/>
</dbReference>
<keyword evidence="5" id="KW-1185">Reference proteome</keyword>
<protein>
    <recommendedName>
        <fullName evidence="3">FHA domain-containing protein</fullName>
    </recommendedName>
</protein>
<dbReference type="AlphaFoldDB" id="A0A917IXJ9"/>
<dbReference type="PANTHER" id="PTHR23308">
    <property type="entry name" value="NUCLEAR INHIBITOR OF PROTEIN PHOSPHATASE-1"/>
    <property type="match status" value="1"/>
</dbReference>
<evidence type="ECO:0000313" key="5">
    <source>
        <dbReference type="Proteomes" id="UP000600171"/>
    </source>
</evidence>
<reference evidence="4 5" key="1">
    <citation type="journal article" date="2014" name="Int. J. Syst. Evol. Microbiol.">
        <title>Complete genome sequence of Corynebacterium casei LMG S-19264T (=DSM 44701T), isolated from a smear-ripened cheese.</title>
        <authorList>
            <consortium name="US DOE Joint Genome Institute (JGI-PGF)"/>
            <person name="Walter F."/>
            <person name="Albersmeier A."/>
            <person name="Kalinowski J."/>
            <person name="Ruckert C."/>
        </authorList>
    </citation>
    <scope>NUCLEOTIDE SEQUENCE [LARGE SCALE GENOMIC DNA]</scope>
    <source>
        <strain evidence="4 5">CCM 8669</strain>
    </source>
</reference>
<dbReference type="SMART" id="SM00240">
    <property type="entry name" value="FHA"/>
    <property type="match status" value="1"/>
</dbReference>
<evidence type="ECO:0000259" key="3">
    <source>
        <dbReference type="PROSITE" id="PS50006"/>
    </source>
</evidence>
<evidence type="ECO:0000256" key="1">
    <source>
        <dbReference type="ARBA" id="ARBA00022553"/>
    </source>
</evidence>
<proteinExistence type="predicted"/>
<name>A0A917IXJ9_9MICC</name>
<keyword evidence="1" id="KW-0597">Phosphoprotein</keyword>
<dbReference type="SUPFAM" id="SSF49879">
    <property type="entry name" value="SMAD/FHA domain"/>
    <property type="match status" value="1"/>
</dbReference>
<feature type="compositionally biased region" description="Basic residues" evidence="2">
    <location>
        <begin position="169"/>
        <end position="179"/>
    </location>
</feature>
<dbReference type="RefSeq" id="WP_188360411.1">
    <property type="nucleotide sequence ID" value="NZ_BMDC01000005.1"/>
</dbReference>
<dbReference type="Gene3D" id="3.30.2320.60">
    <property type="entry name" value="FhaA, phosphopeptide-binding domain (DUF3662)"/>
    <property type="match status" value="1"/>
</dbReference>
<sequence length="312" mass="34490">MGFINRIEQGLEKAVRGTFSKGGGVFEPVDLANRIRTDMDNKAYAISSGRTIAPNVFTLEFAAEDFPRVQKWGAALAEELCDVAIRHARTQGYSLRGSVRVTFTVAEEVEPGDFEVHSSQEKVAAPNQRQESPSHQQAYRQPEPQLQQPASIRQSAFDTPDSAAEPRLHRQPRVPRPPRRNQPEPSQHPSNHSLLTAPTQLSPQVGFGQSYAQQPQVVLEINGENYSVRDLPVVLGRGSNADITVEDTGVSRRHLEIMEQDGVYLAVDLGSTNGSFVNGEKLMGRREIGNGSVITMGRARIVFRLMVPRGER</sequence>
<dbReference type="Proteomes" id="UP000600171">
    <property type="component" value="Unassembled WGS sequence"/>
</dbReference>
<dbReference type="InterPro" id="IPR000253">
    <property type="entry name" value="FHA_dom"/>
</dbReference>
<feature type="domain" description="FHA" evidence="3">
    <location>
        <begin position="233"/>
        <end position="282"/>
    </location>
</feature>
<dbReference type="InterPro" id="IPR008984">
    <property type="entry name" value="SMAD_FHA_dom_sf"/>
</dbReference>
<feature type="region of interest" description="Disordered" evidence="2">
    <location>
        <begin position="112"/>
        <end position="206"/>
    </location>
</feature>
<dbReference type="PROSITE" id="PS50006">
    <property type="entry name" value="FHA_DOMAIN"/>
    <property type="match status" value="1"/>
</dbReference>
<dbReference type="Gene3D" id="2.60.200.20">
    <property type="match status" value="1"/>
</dbReference>